<name>A0A8T2XJ72_POPDE</name>
<reference evidence="1" key="1">
    <citation type="journal article" date="2021" name="J. Hered.">
        <title>Genome Assembly of Salicaceae Populus deltoides (Eastern Cottonwood) I-69 Based on Nanopore Sequencing and Hi-C Technologies.</title>
        <authorList>
            <person name="Bai S."/>
            <person name="Wu H."/>
            <person name="Zhang J."/>
            <person name="Pan Z."/>
            <person name="Zhao W."/>
            <person name="Li Z."/>
            <person name="Tong C."/>
        </authorList>
    </citation>
    <scope>NUCLEOTIDE SEQUENCE</scope>
    <source>
        <tissue evidence="1">Leaf</tissue>
    </source>
</reference>
<organism evidence="1 2">
    <name type="scientific">Populus deltoides</name>
    <name type="common">Eastern poplar</name>
    <name type="synonym">Eastern cottonwood</name>
    <dbReference type="NCBI Taxonomy" id="3696"/>
    <lineage>
        <taxon>Eukaryota</taxon>
        <taxon>Viridiplantae</taxon>
        <taxon>Streptophyta</taxon>
        <taxon>Embryophyta</taxon>
        <taxon>Tracheophyta</taxon>
        <taxon>Spermatophyta</taxon>
        <taxon>Magnoliopsida</taxon>
        <taxon>eudicotyledons</taxon>
        <taxon>Gunneridae</taxon>
        <taxon>Pentapetalae</taxon>
        <taxon>rosids</taxon>
        <taxon>fabids</taxon>
        <taxon>Malpighiales</taxon>
        <taxon>Salicaceae</taxon>
        <taxon>Saliceae</taxon>
        <taxon>Populus</taxon>
    </lineage>
</organism>
<comment type="caution">
    <text evidence="1">The sequence shown here is derived from an EMBL/GenBank/DDBJ whole genome shotgun (WGS) entry which is preliminary data.</text>
</comment>
<evidence type="ECO:0000313" key="2">
    <source>
        <dbReference type="Proteomes" id="UP000807159"/>
    </source>
</evidence>
<keyword evidence="2" id="KW-1185">Reference proteome</keyword>
<dbReference type="EMBL" id="JACEGQ020000011">
    <property type="protein sequence ID" value="KAH8493595.1"/>
    <property type="molecule type" value="Genomic_DNA"/>
</dbReference>
<sequence length="141" mass="14914">MADQLCAHVRRGLWAMTPISLISGSLVRGGYGDGDPRILYKSMGECAEIVVVLIMLYGHLIGGSEPERSTATSTTMGCMCKAPSLTLEKFCPVSSRSAIGASGAGKVGSTQILYEKRNGDAVLVTPQEFGVDPTQEYSHTA</sequence>
<protein>
    <submittedName>
        <fullName evidence="1">Uncharacterized protein</fullName>
    </submittedName>
</protein>
<gene>
    <name evidence="1" type="ORF">H0E87_020380</name>
</gene>
<dbReference type="AlphaFoldDB" id="A0A8T2XJ72"/>
<proteinExistence type="predicted"/>
<dbReference type="Proteomes" id="UP000807159">
    <property type="component" value="Chromosome 11"/>
</dbReference>
<accession>A0A8T2XJ72</accession>
<evidence type="ECO:0000313" key="1">
    <source>
        <dbReference type="EMBL" id="KAH8493595.1"/>
    </source>
</evidence>